<dbReference type="EMBL" id="QLLR01000037">
    <property type="protein sequence ID" value="RAJ22604.1"/>
    <property type="molecule type" value="Genomic_DNA"/>
</dbReference>
<name>A0A327S3I1_9SPHI</name>
<evidence type="ECO:0000313" key="2">
    <source>
        <dbReference type="Proteomes" id="UP000249754"/>
    </source>
</evidence>
<evidence type="ECO:0000313" key="1">
    <source>
        <dbReference type="EMBL" id="RAJ22604.1"/>
    </source>
</evidence>
<organism evidence="1 2">
    <name type="scientific">Pedobacter cryoconitis</name>
    <dbReference type="NCBI Taxonomy" id="188932"/>
    <lineage>
        <taxon>Bacteria</taxon>
        <taxon>Pseudomonadati</taxon>
        <taxon>Bacteroidota</taxon>
        <taxon>Sphingobacteriia</taxon>
        <taxon>Sphingobacteriales</taxon>
        <taxon>Sphingobacteriaceae</taxon>
        <taxon>Pedobacter</taxon>
    </lineage>
</organism>
<comment type="caution">
    <text evidence="1">The sequence shown here is derived from an EMBL/GenBank/DDBJ whole genome shotgun (WGS) entry which is preliminary data.</text>
</comment>
<dbReference type="AlphaFoldDB" id="A0A327S3I1"/>
<protein>
    <submittedName>
        <fullName evidence="1">Uncharacterized protein</fullName>
    </submittedName>
</protein>
<sequence>MTMNMIYFTENQKSLFENIGIIHYEEQMLRSEEKFSIWESKSFSERQSVFKKVSMLRRYSEDLLSDWVAEQMDILLAKSVAG</sequence>
<reference evidence="1 2" key="1">
    <citation type="submission" date="2018-06" db="EMBL/GenBank/DDBJ databases">
        <title>Genomic Encyclopedia of Archaeal and Bacterial Type Strains, Phase II (KMG-II): from individual species to whole genera.</title>
        <authorList>
            <person name="Goeker M."/>
        </authorList>
    </citation>
    <scope>NUCLEOTIDE SEQUENCE [LARGE SCALE GENOMIC DNA]</scope>
    <source>
        <strain evidence="1 2">DSM 14825</strain>
    </source>
</reference>
<proteinExistence type="predicted"/>
<gene>
    <name evidence="1" type="ORF">LY11_04744</name>
</gene>
<accession>A0A327S3I1</accession>
<dbReference type="Proteomes" id="UP000249754">
    <property type="component" value="Unassembled WGS sequence"/>
</dbReference>